<reference evidence="2 3" key="1">
    <citation type="submission" date="2019-10" db="EMBL/GenBank/DDBJ databases">
        <title>Dictyobacter vulcani sp. nov., within the class Ktedonobacteria, isolated from soil of volcanic Mt. Zao.</title>
        <authorList>
            <person name="Zheng Y."/>
            <person name="Wang C.M."/>
            <person name="Sakai Y."/>
            <person name="Abe K."/>
            <person name="Yokota A."/>
            <person name="Yabe S."/>
        </authorList>
    </citation>
    <scope>NUCLEOTIDE SEQUENCE [LARGE SCALE GENOMIC DNA]</scope>
    <source>
        <strain evidence="2 3">W12</strain>
    </source>
</reference>
<organism evidence="2 3">
    <name type="scientific">Dictyobacter vulcani</name>
    <dbReference type="NCBI Taxonomy" id="2607529"/>
    <lineage>
        <taxon>Bacteria</taxon>
        <taxon>Bacillati</taxon>
        <taxon>Chloroflexota</taxon>
        <taxon>Ktedonobacteria</taxon>
        <taxon>Ktedonobacterales</taxon>
        <taxon>Dictyobacteraceae</taxon>
        <taxon>Dictyobacter</taxon>
    </lineage>
</organism>
<feature type="region of interest" description="Disordered" evidence="1">
    <location>
        <begin position="1"/>
        <end position="29"/>
    </location>
</feature>
<protein>
    <submittedName>
        <fullName evidence="2">Uncharacterized protein</fullName>
    </submittedName>
</protein>
<accession>A0A5J4L141</accession>
<feature type="compositionally biased region" description="Basic and acidic residues" evidence="1">
    <location>
        <begin position="48"/>
        <end position="65"/>
    </location>
</feature>
<evidence type="ECO:0000256" key="1">
    <source>
        <dbReference type="SAM" id="MobiDB-lite"/>
    </source>
</evidence>
<name>A0A5J4L141_9CHLR</name>
<proteinExistence type="predicted"/>
<dbReference type="EMBL" id="BKZW01000005">
    <property type="protein sequence ID" value="GER91999.1"/>
    <property type="molecule type" value="Genomic_DNA"/>
</dbReference>
<dbReference type="RefSeq" id="WP_151759573.1">
    <property type="nucleotide sequence ID" value="NZ_BKZW01000005.1"/>
</dbReference>
<feature type="region of interest" description="Disordered" evidence="1">
    <location>
        <begin position="48"/>
        <end position="79"/>
    </location>
</feature>
<evidence type="ECO:0000313" key="2">
    <source>
        <dbReference type="EMBL" id="GER91999.1"/>
    </source>
</evidence>
<comment type="caution">
    <text evidence="2">The sequence shown here is derived from an EMBL/GenBank/DDBJ whole genome shotgun (WGS) entry which is preliminary data.</text>
</comment>
<feature type="compositionally biased region" description="Polar residues" evidence="1">
    <location>
        <begin position="1"/>
        <end position="14"/>
    </location>
</feature>
<dbReference type="Proteomes" id="UP000326912">
    <property type="component" value="Unassembled WGS sequence"/>
</dbReference>
<keyword evidence="3" id="KW-1185">Reference proteome</keyword>
<feature type="compositionally biased region" description="Basic and acidic residues" evidence="1">
    <location>
        <begin position="15"/>
        <end position="24"/>
    </location>
</feature>
<evidence type="ECO:0000313" key="3">
    <source>
        <dbReference type="Proteomes" id="UP000326912"/>
    </source>
</evidence>
<dbReference type="AlphaFoldDB" id="A0A5J4L141"/>
<gene>
    <name evidence="2" type="ORF">KDW_61610</name>
</gene>
<sequence length="101" mass="11023">MPTTPISSVTAQEQLKQHEQKRDQVSQLPKIDELPTAQWQVQGVKEAVAAEKSSRPGYPEAKKEPAAPPVSAPVQKRDEPGVQSASAIALYVHREVINVCL</sequence>